<feature type="transmembrane region" description="Helical" evidence="1">
    <location>
        <begin position="88"/>
        <end position="107"/>
    </location>
</feature>
<feature type="transmembrane region" description="Helical" evidence="1">
    <location>
        <begin position="6"/>
        <end position="28"/>
    </location>
</feature>
<keyword evidence="3" id="KW-1185">Reference proteome</keyword>
<dbReference type="Proteomes" id="UP001241758">
    <property type="component" value="Unassembled WGS sequence"/>
</dbReference>
<evidence type="ECO:0000256" key="1">
    <source>
        <dbReference type="SAM" id="Phobius"/>
    </source>
</evidence>
<gene>
    <name evidence="2" type="ORF">QLQ12_14655</name>
</gene>
<proteinExistence type="predicted"/>
<accession>A0ABT6WJD2</accession>
<keyword evidence="1" id="KW-1133">Transmembrane helix</keyword>
<dbReference type="RefSeq" id="WP_282760235.1">
    <property type="nucleotide sequence ID" value="NZ_JASCTH010000008.1"/>
</dbReference>
<keyword evidence="1" id="KW-0812">Transmembrane</keyword>
<keyword evidence="1" id="KW-0472">Membrane</keyword>
<protein>
    <submittedName>
        <fullName evidence="2">Uncharacterized protein</fullName>
    </submittedName>
</protein>
<feature type="transmembrane region" description="Helical" evidence="1">
    <location>
        <begin position="35"/>
        <end position="55"/>
    </location>
</feature>
<name>A0ABT6WJD2_9ACTN</name>
<evidence type="ECO:0000313" key="2">
    <source>
        <dbReference type="EMBL" id="MDI6099838.1"/>
    </source>
</evidence>
<evidence type="ECO:0000313" key="3">
    <source>
        <dbReference type="Proteomes" id="UP001241758"/>
    </source>
</evidence>
<feature type="transmembrane region" description="Helical" evidence="1">
    <location>
        <begin position="119"/>
        <end position="137"/>
    </location>
</feature>
<comment type="caution">
    <text evidence="2">The sequence shown here is derived from an EMBL/GenBank/DDBJ whole genome shotgun (WGS) entry which is preliminary data.</text>
</comment>
<organism evidence="2 3">
    <name type="scientific">Actinoplanes sandaracinus</name>
    <dbReference type="NCBI Taxonomy" id="3045177"/>
    <lineage>
        <taxon>Bacteria</taxon>
        <taxon>Bacillati</taxon>
        <taxon>Actinomycetota</taxon>
        <taxon>Actinomycetes</taxon>
        <taxon>Micromonosporales</taxon>
        <taxon>Micromonosporaceae</taxon>
        <taxon>Actinoplanes</taxon>
    </lineage>
</organism>
<reference evidence="2 3" key="1">
    <citation type="submission" date="2023-05" db="EMBL/GenBank/DDBJ databases">
        <title>Actinoplanes sp. NEAU-A12 genome sequencing.</title>
        <authorList>
            <person name="Wang Z.-S."/>
        </authorList>
    </citation>
    <scope>NUCLEOTIDE SEQUENCE [LARGE SCALE GENOMIC DNA]</scope>
    <source>
        <strain evidence="2 3">NEAU-A12</strain>
    </source>
</reference>
<sequence length="151" mass="15949">MPVHVLVLHAAVIFVPLLALGAVVYGFVASWRPKIGWAVGLLAIVAPIAALITMLSGTEFYNRLLSLGRVSPPGKVILDGHMANGTTTFWLTLALGVVSLTLVVLTARNPRALPKFADLGFALVLVVLAVLSGYYLYETGDSGATAVWGTY</sequence>
<dbReference type="EMBL" id="JASCTH010000008">
    <property type="protein sequence ID" value="MDI6099838.1"/>
    <property type="molecule type" value="Genomic_DNA"/>
</dbReference>